<evidence type="ECO:0000313" key="3">
    <source>
        <dbReference type="Proteomes" id="UP001500724"/>
    </source>
</evidence>
<dbReference type="EMBL" id="BAAAGU010000039">
    <property type="protein sequence ID" value="GAA0655567.1"/>
    <property type="molecule type" value="Genomic_DNA"/>
</dbReference>
<dbReference type="Gene3D" id="3.50.50.60">
    <property type="entry name" value="FAD/NAD(P)-binding domain"/>
    <property type="match status" value="1"/>
</dbReference>
<dbReference type="PANTHER" id="PTHR43422">
    <property type="entry name" value="THIAMINE THIAZOLE SYNTHASE"/>
    <property type="match status" value="1"/>
</dbReference>
<proteinExistence type="predicted"/>
<accession>A0ABN1HJT7</accession>
<name>A0ABN1HJT7_9ACTN</name>
<dbReference type="Pfam" id="PF12831">
    <property type="entry name" value="FAD_oxidored"/>
    <property type="match status" value="1"/>
</dbReference>
<dbReference type="RefSeq" id="WP_344003079.1">
    <property type="nucleotide sequence ID" value="NZ_BAAAGU010000039.1"/>
</dbReference>
<feature type="compositionally biased region" description="Low complexity" evidence="1">
    <location>
        <begin position="393"/>
        <end position="412"/>
    </location>
</feature>
<comment type="caution">
    <text evidence="2">The sequence shown here is derived from an EMBL/GenBank/DDBJ whole genome shotgun (WGS) entry which is preliminary data.</text>
</comment>
<dbReference type="Gene3D" id="3.30.9.100">
    <property type="match status" value="1"/>
</dbReference>
<evidence type="ECO:0008006" key="4">
    <source>
        <dbReference type="Google" id="ProtNLM"/>
    </source>
</evidence>
<evidence type="ECO:0000256" key="1">
    <source>
        <dbReference type="SAM" id="MobiDB-lite"/>
    </source>
</evidence>
<keyword evidence="3" id="KW-1185">Reference proteome</keyword>
<organism evidence="2 3">
    <name type="scientific">Streptomyces thermocarboxydovorans</name>
    <dbReference type="NCBI Taxonomy" id="59298"/>
    <lineage>
        <taxon>Bacteria</taxon>
        <taxon>Bacillati</taxon>
        <taxon>Actinomycetota</taxon>
        <taxon>Actinomycetes</taxon>
        <taxon>Kitasatosporales</taxon>
        <taxon>Streptomycetaceae</taxon>
        <taxon>Streptomyces</taxon>
    </lineage>
</organism>
<dbReference type="InterPro" id="IPR036188">
    <property type="entry name" value="FAD/NAD-bd_sf"/>
</dbReference>
<evidence type="ECO:0000313" key="2">
    <source>
        <dbReference type="EMBL" id="GAA0655567.1"/>
    </source>
</evidence>
<sequence>MDLRLRRPRALVIGGSIAGMLAAAAVREYADHVEIVEAHELPDGPQPRAGVPQARHIHFLQTGGAEAVEALLPGTIDRLLAAGAHRIPVTTGMLVHSPEGWYRRWQRATHYLFTATRDLFDSVVREQVLQDTRITARPHSQVIGPLGGPGRITGIRIRRPDGRESEEHADLVVDASGRASRTPHWLAALGITGLTEERIDSGLTYASRLYRAPAGLRNWPVVAVQADPGGPSPANAGGILPVEGDRWHVSLMGAPGGRPTGDPEAFEQFARTLRHPVFARLLERAEPLTGVSVTHSTANRRYRYERLKPWPRGLVVLGDAAAACNPAYGHGMSVAAQSALARVTPCQPPVRVRTFMLAPSARSPAASTPPGLCPSDRTSTSPPPRARTPPPSTASSAATSAASPARQQAPSTRPRPSTTSCPCKPRPRPCSAPQFCSLP</sequence>
<protein>
    <recommendedName>
        <fullName evidence="4">Monooxygenase</fullName>
    </recommendedName>
</protein>
<reference evidence="2 3" key="1">
    <citation type="journal article" date="2019" name="Int. J. Syst. Evol. Microbiol.">
        <title>The Global Catalogue of Microorganisms (GCM) 10K type strain sequencing project: providing services to taxonomists for standard genome sequencing and annotation.</title>
        <authorList>
            <consortium name="The Broad Institute Genomics Platform"/>
            <consortium name="The Broad Institute Genome Sequencing Center for Infectious Disease"/>
            <person name="Wu L."/>
            <person name="Ma J."/>
        </authorList>
    </citation>
    <scope>NUCLEOTIDE SEQUENCE [LARGE SCALE GENOMIC DNA]</scope>
    <source>
        <strain evidence="2 3">JCM 10367</strain>
    </source>
</reference>
<feature type="compositionally biased region" description="Low complexity" evidence="1">
    <location>
        <begin position="361"/>
        <end position="370"/>
    </location>
</feature>
<dbReference type="Proteomes" id="UP001500724">
    <property type="component" value="Unassembled WGS sequence"/>
</dbReference>
<feature type="region of interest" description="Disordered" evidence="1">
    <location>
        <begin position="361"/>
        <end position="439"/>
    </location>
</feature>
<feature type="compositionally biased region" description="Pro residues" evidence="1">
    <location>
        <begin position="381"/>
        <end position="392"/>
    </location>
</feature>
<dbReference type="PANTHER" id="PTHR43422:SF3">
    <property type="entry name" value="THIAMINE THIAZOLE SYNTHASE"/>
    <property type="match status" value="1"/>
</dbReference>
<dbReference type="SUPFAM" id="SSF51905">
    <property type="entry name" value="FAD/NAD(P)-binding domain"/>
    <property type="match status" value="1"/>
</dbReference>
<gene>
    <name evidence="2" type="ORF">GCM10009535_38040</name>
</gene>